<keyword evidence="4" id="KW-1185">Reference proteome</keyword>
<dbReference type="InterPro" id="IPR050270">
    <property type="entry name" value="DegV_domain_contain"/>
</dbReference>
<dbReference type="Proteomes" id="UP000242754">
    <property type="component" value="Unassembled WGS sequence"/>
</dbReference>
<name>A0A143YIH2_9LACT</name>
<reference evidence="3 4" key="1">
    <citation type="submission" date="2016-02" db="EMBL/GenBank/DDBJ databases">
        <authorList>
            <person name="Wen L."/>
            <person name="He K."/>
            <person name="Yang H."/>
        </authorList>
    </citation>
    <scope>NUCLEOTIDE SEQUENCE [LARGE SCALE GENOMIC DNA]</scope>
    <source>
        <strain evidence="3">Trichococcus palustris</strain>
    </source>
</reference>
<dbReference type="Gene3D" id="3.40.50.10170">
    <property type="match status" value="1"/>
</dbReference>
<dbReference type="STRING" id="140314.SAMN04488076_1336"/>
<dbReference type="Pfam" id="PF02645">
    <property type="entry name" value="DegV"/>
    <property type="match status" value="1"/>
</dbReference>
<dbReference type="PROSITE" id="PS51482">
    <property type="entry name" value="DEGV"/>
    <property type="match status" value="1"/>
</dbReference>
<dbReference type="EMBL" id="FJNE01000003">
    <property type="protein sequence ID" value="CZQ90846.1"/>
    <property type="molecule type" value="Genomic_DNA"/>
</dbReference>
<keyword evidence="2" id="KW-0446">Lipid-binding</keyword>
<dbReference type="InterPro" id="IPR003797">
    <property type="entry name" value="DegV"/>
</dbReference>
<dbReference type="PANTHER" id="PTHR33434">
    <property type="entry name" value="DEGV DOMAIN-CONTAINING PROTEIN DR_1986-RELATED"/>
    <property type="match status" value="1"/>
</dbReference>
<gene>
    <name evidence="3" type="ORF">Tpal_1318</name>
</gene>
<dbReference type="SUPFAM" id="SSF82549">
    <property type="entry name" value="DAK1/DegV-like"/>
    <property type="match status" value="1"/>
</dbReference>
<dbReference type="NCBIfam" id="TIGR00762">
    <property type="entry name" value="DegV"/>
    <property type="match status" value="1"/>
</dbReference>
<evidence type="ECO:0000256" key="2">
    <source>
        <dbReference type="ARBA" id="ARBA00023121"/>
    </source>
</evidence>
<dbReference type="Gene3D" id="3.30.1180.10">
    <property type="match status" value="1"/>
</dbReference>
<sequence>MQMNNNRIAVLADSCNDIPQELMDKYHIYTLPLMINYKNASYRDRVDITPEEVYARFQEEIPKTSLPLPEDIAAMFKKIKDDGFDRLIVSSISSGLSGTCQALKLVADGIEDMEIVVIDTLNIAIASGFIALYAAELIEKGFDFETVIQKTQAAVKNATILFGVASLEYLIKGGRIGKVSGILGSALNIKPIISCNDDGIYDTVAKVRGRKQSIQKMIELTREKLGDHKNYYLAVCHGDAYTEMLGMKEQLQDLVAGAKIYVEGQISPVLGVHTGPGLLGIGIMLLED</sequence>
<dbReference type="InterPro" id="IPR043168">
    <property type="entry name" value="DegV_C"/>
</dbReference>
<dbReference type="PANTHER" id="PTHR33434:SF2">
    <property type="entry name" value="FATTY ACID-BINDING PROTEIN TM_1468"/>
    <property type="match status" value="1"/>
</dbReference>
<dbReference type="AlphaFoldDB" id="A0A143YIH2"/>
<dbReference type="RefSeq" id="WP_322787176.1">
    <property type="nucleotide sequence ID" value="NZ_FJNE01000003.1"/>
</dbReference>
<evidence type="ECO:0000313" key="3">
    <source>
        <dbReference type="EMBL" id="CZQ90846.1"/>
    </source>
</evidence>
<protein>
    <submittedName>
        <fullName evidence="3">Degv</fullName>
    </submittedName>
</protein>
<accession>A0A143YIH2</accession>
<evidence type="ECO:0000313" key="4">
    <source>
        <dbReference type="Proteomes" id="UP000242754"/>
    </source>
</evidence>
<organism evidence="3 4">
    <name type="scientific">Trichococcus palustris</name>
    <dbReference type="NCBI Taxonomy" id="140314"/>
    <lineage>
        <taxon>Bacteria</taxon>
        <taxon>Bacillati</taxon>
        <taxon>Bacillota</taxon>
        <taxon>Bacilli</taxon>
        <taxon>Lactobacillales</taxon>
        <taxon>Carnobacteriaceae</taxon>
        <taxon>Trichococcus</taxon>
    </lineage>
</organism>
<proteinExistence type="predicted"/>
<evidence type="ECO:0000256" key="1">
    <source>
        <dbReference type="ARBA" id="ARBA00003238"/>
    </source>
</evidence>
<dbReference type="GO" id="GO:0008289">
    <property type="term" value="F:lipid binding"/>
    <property type="evidence" value="ECO:0007669"/>
    <property type="project" value="UniProtKB-KW"/>
</dbReference>
<comment type="function">
    <text evidence="1">May bind long-chain fatty acids, such as palmitate, and may play a role in lipid transport or fatty acid metabolism.</text>
</comment>